<dbReference type="GO" id="GO:0006189">
    <property type="term" value="P:'de novo' IMP biosynthetic process"/>
    <property type="evidence" value="ECO:0007669"/>
    <property type="project" value="TreeGrafter"/>
</dbReference>
<reference evidence="1 2" key="1">
    <citation type="submission" date="2017-11" db="EMBL/GenBank/DDBJ databases">
        <title>Evolution of Phototrophy in the Chloroflexi Phylum Driven by Horizontal Gene Transfer.</title>
        <authorList>
            <person name="Ward L.M."/>
            <person name="Hemp J."/>
            <person name="Shih P.M."/>
            <person name="Mcglynn S.E."/>
            <person name="Fischer W."/>
        </authorList>
    </citation>
    <scope>NUCLEOTIDE SEQUENCE [LARGE SCALE GENOMIC DNA]</scope>
    <source>
        <strain evidence="1">CP1_1M</strain>
    </source>
</reference>
<dbReference type="GO" id="GO:0004643">
    <property type="term" value="F:phosphoribosylaminoimidazolecarboxamide formyltransferase activity"/>
    <property type="evidence" value="ECO:0007669"/>
    <property type="project" value="UniProtKB-EC"/>
</dbReference>
<organism evidence="1 2">
    <name type="scientific">Candidatus Thermofonsia Clade 1 bacterium</name>
    <dbReference type="NCBI Taxonomy" id="2364210"/>
    <lineage>
        <taxon>Bacteria</taxon>
        <taxon>Bacillati</taxon>
        <taxon>Chloroflexota</taxon>
        <taxon>Candidatus Thermofontia</taxon>
        <taxon>Candidatus Thermofonsia Clade 1</taxon>
    </lineage>
</organism>
<proteinExistence type="predicted"/>
<dbReference type="EMBL" id="PGTL01000071">
    <property type="protein sequence ID" value="PJF41826.1"/>
    <property type="molecule type" value="Genomic_DNA"/>
</dbReference>
<dbReference type="SMART" id="SM00798">
    <property type="entry name" value="AICARFT_IMPCHas"/>
    <property type="match status" value="1"/>
</dbReference>
<dbReference type="PANTHER" id="PTHR11692">
    <property type="entry name" value="BIFUNCTIONAL PURINE BIOSYNTHESIS PROTEIN PURH"/>
    <property type="match status" value="1"/>
</dbReference>
<name>A0A2M8PW90_9CHLR</name>
<dbReference type="Pfam" id="PF01808">
    <property type="entry name" value="AICARFT_IMPCHas"/>
    <property type="match status" value="1"/>
</dbReference>
<feature type="non-terminal residue" evidence="1">
    <location>
        <position position="1"/>
    </location>
</feature>
<dbReference type="EC" id="3.5.4.10" evidence="1"/>
<dbReference type="GO" id="GO:0005829">
    <property type="term" value="C:cytosol"/>
    <property type="evidence" value="ECO:0007669"/>
    <property type="project" value="TreeGrafter"/>
</dbReference>
<dbReference type="InterPro" id="IPR024051">
    <property type="entry name" value="AICAR_Tfase_dup_dom_sf"/>
</dbReference>
<dbReference type="EC" id="2.1.2.3" evidence="1"/>
<comment type="caution">
    <text evidence="1">The sequence shown here is derived from an EMBL/GenBank/DDBJ whole genome shotgun (WGS) entry which is preliminary data.</text>
</comment>
<feature type="non-terminal residue" evidence="1">
    <location>
        <position position="218"/>
    </location>
</feature>
<dbReference type="Gene3D" id="3.40.140.20">
    <property type="match status" value="2"/>
</dbReference>
<evidence type="ECO:0000313" key="2">
    <source>
        <dbReference type="Proteomes" id="UP000228947"/>
    </source>
</evidence>
<dbReference type="PANTHER" id="PTHR11692:SF0">
    <property type="entry name" value="BIFUNCTIONAL PURINE BIOSYNTHESIS PROTEIN ATIC"/>
    <property type="match status" value="1"/>
</dbReference>
<evidence type="ECO:0000313" key="1">
    <source>
        <dbReference type="EMBL" id="PJF41826.1"/>
    </source>
</evidence>
<keyword evidence="1" id="KW-0378">Hydrolase</keyword>
<keyword evidence="1" id="KW-0808">Transferase</keyword>
<dbReference type="Proteomes" id="UP000228947">
    <property type="component" value="Unassembled WGS sequence"/>
</dbReference>
<dbReference type="GO" id="GO:0003937">
    <property type="term" value="F:IMP cyclohydrolase activity"/>
    <property type="evidence" value="ECO:0007669"/>
    <property type="project" value="UniProtKB-EC"/>
</dbReference>
<dbReference type="AlphaFoldDB" id="A0A2M8PW90"/>
<dbReference type="InterPro" id="IPR016193">
    <property type="entry name" value="Cytidine_deaminase-like"/>
</dbReference>
<accession>A0A2M8PW90</accession>
<dbReference type="SUPFAM" id="SSF53927">
    <property type="entry name" value="Cytidine deaminase-like"/>
    <property type="match status" value="1"/>
</dbReference>
<sequence length="218" mass="23631">LELVETLRYGENPHQEGAFYAPSGVGLLGGTLLGGSKQLSYNNLLDLDAAWRAVELFNQPTVVIVKHLNPCGIASASRADIAFRLALDSDPISAFGGVIAVNQIVDTVFVEALGDLFIEAIAAPNFTAEALDLMQRRRKNCRIVRIDPLPPAPFELRSVRGGILAQTVDRGDPANAQWRVVSRRAPTEQEYAALRFAWRACQAVKSNAIVLARALPEG</sequence>
<gene>
    <name evidence="1" type="primary">purH</name>
    <name evidence="1" type="ORF">CUN50_06005</name>
</gene>
<dbReference type="InterPro" id="IPR002695">
    <property type="entry name" value="PurH-like"/>
</dbReference>
<protein>
    <submittedName>
        <fullName evidence="1">Bifunctional phosphoribosylaminoimidazolecarboxamide formyltransferase/inosine monophosphate cyclohydrolase</fullName>
        <ecNumber evidence="1">2.1.2.3</ecNumber>
        <ecNumber evidence="1">3.5.4.10</ecNumber>
    </submittedName>
</protein>